<dbReference type="OrthoDB" id="409948at2759"/>
<dbReference type="PANTHER" id="PTHR47567:SF1">
    <property type="entry name" value="NAD-DEPENDENT EPIMERASE_DEHYDRATASE DOMAIN-CONTAINING PROTEIN"/>
    <property type="match status" value="1"/>
</dbReference>
<comment type="caution">
    <text evidence="4">The sequence shown here is derived from an EMBL/GenBank/DDBJ whole genome shotgun (WGS) entry which is preliminary data.</text>
</comment>
<organism evidence="4 5">
    <name type="scientific">Besnoitia besnoiti</name>
    <name type="common">Apicomplexan protozoan</name>
    <dbReference type="NCBI Taxonomy" id="94643"/>
    <lineage>
        <taxon>Eukaryota</taxon>
        <taxon>Sar</taxon>
        <taxon>Alveolata</taxon>
        <taxon>Apicomplexa</taxon>
        <taxon>Conoidasida</taxon>
        <taxon>Coccidia</taxon>
        <taxon>Eucoccidiorida</taxon>
        <taxon>Eimeriorina</taxon>
        <taxon>Sarcocystidae</taxon>
        <taxon>Besnoitia</taxon>
    </lineage>
</organism>
<gene>
    <name evidence="4" type="ORF">BESB_023100</name>
</gene>
<evidence type="ECO:0000313" key="4">
    <source>
        <dbReference type="EMBL" id="PFH31818.1"/>
    </source>
</evidence>
<dbReference type="SUPFAM" id="SSF103506">
    <property type="entry name" value="Mitochondrial carrier"/>
    <property type="match status" value="1"/>
</dbReference>
<evidence type="ECO:0000256" key="1">
    <source>
        <dbReference type="ARBA" id="ARBA00004141"/>
    </source>
</evidence>
<dbReference type="PANTHER" id="PTHR47567">
    <property type="entry name" value="MITOCHONDRIAL SUBSTRATE/SOLUTE CARRIER"/>
    <property type="match status" value="1"/>
</dbReference>
<dbReference type="Gene3D" id="1.50.40.10">
    <property type="entry name" value="Mitochondrial carrier domain"/>
    <property type="match status" value="1"/>
</dbReference>
<dbReference type="AlphaFoldDB" id="A0A2A9LZK5"/>
<evidence type="ECO:0000256" key="3">
    <source>
        <dbReference type="ARBA" id="ARBA00023136"/>
    </source>
</evidence>
<dbReference type="Proteomes" id="UP000224006">
    <property type="component" value="Chromosome XII"/>
</dbReference>
<dbReference type="KEGG" id="bbes:BESB_023100"/>
<keyword evidence="2" id="KW-0812">Transmembrane</keyword>
<evidence type="ECO:0000313" key="5">
    <source>
        <dbReference type="Proteomes" id="UP000224006"/>
    </source>
</evidence>
<dbReference type="GeneID" id="40307370"/>
<dbReference type="InterPro" id="IPR023395">
    <property type="entry name" value="MCP_dom_sf"/>
</dbReference>
<dbReference type="RefSeq" id="XP_029215827.1">
    <property type="nucleotide sequence ID" value="XM_029361012.1"/>
</dbReference>
<keyword evidence="3" id="KW-0472">Membrane</keyword>
<dbReference type="GO" id="GO:0016020">
    <property type="term" value="C:membrane"/>
    <property type="evidence" value="ECO:0007669"/>
    <property type="project" value="UniProtKB-SubCell"/>
</dbReference>
<dbReference type="EMBL" id="NWUJ01000013">
    <property type="protein sequence ID" value="PFH31818.1"/>
    <property type="molecule type" value="Genomic_DNA"/>
</dbReference>
<proteinExistence type="predicted"/>
<dbReference type="InterPro" id="IPR018108">
    <property type="entry name" value="MCP_transmembrane"/>
</dbReference>
<protein>
    <submittedName>
        <fullName evidence="4">Putative MC family transporter</fullName>
    </submittedName>
</protein>
<dbReference type="Pfam" id="PF00153">
    <property type="entry name" value="Mito_carr"/>
    <property type="match status" value="1"/>
</dbReference>
<comment type="subcellular location">
    <subcellularLocation>
        <location evidence="1">Membrane</location>
        <topology evidence="1">Multi-pass membrane protein</topology>
    </subcellularLocation>
</comment>
<keyword evidence="5" id="KW-1185">Reference proteome</keyword>
<evidence type="ECO:0000256" key="2">
    <source>
        <dbReference type="ARBA" id="ARBA00022692"/>
    </source>
</evidence>
<dbReference type="VEuPathDB" id="ToxoDB:BESB_023100"/>
<accession>A0A2A9LZK5</accession>
<dbReference type="STRING" id="94643.A0A2A9LZK5"/>
<name>A0A2A9LZK5_BESBE</name>
<reference evidence="4 5" key="1">
    <citation type="submission" date="2017-09" db="EMBL/GenBank/DDBJ databases">
        <title>Genome sequencing of Besnoitia besnoiti strain Bb-Ger1.</title>
        <authorList>
            <person name="Schares G."/>
            <person name="Venepally P."/>
            <person name="Lorenzi H.A."/>
        </authorList>
    </citation>
    <scope>NUCLEOTIDE SEQUENCE [LARGE SCALE GENOMIC DNA]</scope>
    <source>
        <strain evidence="4 5">Bb-Ger1</strain>
    </source>
</reference>
<sequence>MAAATTSSPASVASSVAAVAPSAPASLNTQGKKKELRTPLEILMYSRDQAFRGGIAGASAQVVNVLAFMWLRTTMNYQYRYGGTTLGSIKKLYGEGGVVRFYRGLLPALMQSPLSRFGDTAANVGVLAALDASPRTQDLPIGIKTALASCGAAGWRFFLMPLDAWKTTKQVEGGNGLQVLVAKVRTYGVPKLYHGAVAAMGATWVGHYPWFFTHNYLSETLPKFEFTYGKHMRYALIGFASSVVSDTCSNSIRVLKTTKQTSVVPLTYMQTLREVLSKDGFTGLFFRGLGTRILTNGLQGMVFSVGWKAIQDHLNNRK</sequence>